<evidence type="ECO:0000256" key="9">
    <source>
        <dbReference type="ARBA" id="ARBA00023014"/>
    </source>
</evidence>
<keyword evidence="8 12" id="KW-0408">Iron</keyword>
<keyword evidence="16" id="KW-1185">Reference proteome</keyword>
<evidence type="ECO:0000256" key="4">
    <source>
        <dbReference type="ARBA" id="ARBA00022430"/>
    </source>
</evidence>
<keyword evidence="10 12" id="KW-0456">Lyase</keyword>
<gene>
    <name evidence="12 15" type="primary">leuC</name>
    <name evidence="15" type="ORF">RIF23_09095</name>
</gene>
<evidence type="ECO:0000256" key="11">
    <source>
        <dbReference type="ARBA" id="ARBA00023304"/>
    </source>
</evidence>
<evidence type="ECO:0000256" key="8">
    <source>
        <dbReference type="ARBA" id="ARBA00023004"/>
    </source>
</evidence>
<comment type="pathway">
    <text evidence="3 12">Amino-acid biosynthesis; L-leucine biosynthesis; L-leucine from 3-methyl-2-oxobutanoate: step 2/4.</text>
</comment>
<dbReference type="Gene3D" id="3.30.499.10">
    <property type="entry name" value="Aconitase, domain 3"/>
    <property type="match status" value="2"/>
</dbReference>
<keyword evidence="9 12" id="KW-0411">Iron-sulfur</keyword>
<sequence>MARTMAEKVWAEHVVRQASGEPDLLYIDLHLVHEVTSPQAFEGLRLAGRPVRRPDLTLATEDHNVPTENTLMPIADPVSRTQVETLRKNASDFGIRLHRMGDIEQGIVHVVGPQLGLTQPGMTVVCGDSHTSTHGAFGALAFGIGTSQVEHVLATQTLPMAPFKTMAVTVNGTLPQGVTAKDIILAVIARIGTGGGQGYVIEYRGEAIRQLSMEARMTICNMSIEAGARAGMIAADETTFDYLRGRPHAPQGKDWDAAVEHWRSLCTDDGAEFDHEVVLDASELSPFVTWGTNPGQGAPLHATVPDPSEMSDATERAAAEKALEYMDLTPGTPLRQVRVDTVFLGSCTNGRIEDLRAAAEVLRGRRVADGVRMLVVPGSMRVKEQAHAEGLAEVFEAAGAEWREAGCSMCLGMNPDQLQPGERSASTSNRNFEGRQGKGGRTHLVSPLVAAATALTGTLSSPADL</sequence>
<dbReference type="InterPro" id="IPR036008">
    <property type="entry name" value="Aconitase_4Fe-4S_dom"/>
</dbReference>
<dbReference type="InterPro" id="IPR001030">
    <property type="entry name" value="Acoase/IPM_deHydtase_lsu_aba"/>
</dbReference>
<comment type="caution">
    <text evidence="15">The sequence shown here is derived from an EMBL/GenBank/DDBJ whole genome shotgun (WGS) entry which is preliminary data.</text>
</comment>
<dbReference type="NCBIfam" id="NF004016">
    <property type="entry name" value="PRK05478.1"/>
    <property type="match status" value="1"/>
</dbReference>
<dbReference type="EMBL" id="JAVLVT010000003">
    <property type="protein sequence ID" value="MDS1270449.1"/>
    <property type="molecule type" value="Genomic_DNA"/>
</dbReference>
<dbReference type="InterPro" id="IPR018136">
    <property type="entry name" value="Aconitase_4Fe-4S_BS"/>
</dbReference>
<dbReference type="Pfam" id="PF00330">
    <property type="entry name" value="Aconitase"/>
    <property type="match status" value="1"/>
</dbReference>
<proteinExistence type="inferred from homology"/>
<keyword evidence="4 12" id="KW-0432">Leucine biosynthesis</keyword>
<feature type="binding site" evidence="12">
    <location>
        <position position="407"/>
    </location>
    <ligand>
        <name>[4Fe-4S] cluster</name>
        <dbReference type="ChEBI" id="CHEBI:49883"/>
    </ligand>
</feature>
<dbReference type="HAMAP" id="MF_01026">
    <property type="entry name" value="LeuC_type1"/>
    <property type="match status" value="1"/>
</dbReference>
<organism evidence="15 16">
    <name type="scientific">Lipingzhangella rawalii</name>
    <dbReference type="NCBI Taxonomy" id="2055835"/>
    <lineage>
        <taxon>Bacteria</taxon>
        <taxon>Bacillati</taxon>
        <taxon>Actinomycetota</taxon>
        <taxon>Actinomycetes</taxon>
        <taxon>Streptosporangiales</taxon>
        <taxon>Nocardiopsidaceae</taxon>
        <taxon>Lipingzhangella</taxon>
    </lineage>
</organism>
<keyword evidence="7 12" id="KW-0479">Metal-binding</keyword>
<dbReference type="InterPro" id="IPR050067">
    <property type="entry name" value="IPM_dehydratase_rel_enz"/>
</dbReference>
<evidence type="ECO:0000256" key="2">
    <source>
        <dbReference type="ARBA" id="ARBA00002695"/>
    </source>
</evidence>
<feature type="domain" description="Aconitase/3-isopropylmalate dehydratase large subunit alpha/beta/alpha" evidence="14">
    <location>
        <begin position="7"/>
        <end position="457"/>
    </location>
</feature>
<evidence type="ECO:0000256" key="10">
    <source>
        <dbReference type="ARBA" id="ARBA00023239"/>
    </source>
</evidence>
<evidence type="ECO:0000259" key="14">
    <source>
        <dbReference type="Pfam" id="PF00330"/>
    </source>
</evidence>
<dbReference type="Proteomes" id="UP001250214">
    <property type="component" value="Unassembled WGS sequence"/>
</dbReference>
<dbReference type="GO" id="GO:0003861">
    <property type="term" value="F:3-isopropylmalate dehydratase activity"/>
    <property type="evidence" value="ECO:0007669"/>
    <property type="project" value="UniProtKB-EC"/>
</dbReference>
<keyword evidence="5 12" id="KW-0004">4Fe-4S</keyword>
<evidence type="ECO:0000256" key="6">
    <source>
        <dbReference type="ARBA" id="ARBA00022605"/>
    </source>
</evidence>
<protein>
    <recommendedName>
        <fullName evidence="12">3-isopropylmalate dehydratase large subunit</fullName>
        <ecNumber evidence="12">4.2.1.33</ecNumber>
    </recommendedName>
    <alternativeName>
        <fullName evidence="12">Alpha-IPM isomerase</fullName>
        <shortName evidence="12">IPMI</shortName>
    </alternativeName>
    <alternativeName>
        <fullName evidence="12">Isopropylmalate isomerase</fullName>
    </alternativeName>
</protein>
<reference evidence="16" key="1">
    <citation type="submission" date="2023-07" db="EMBL/GenBank/DDBJ databases">
        <title>Novel species in the genus Lipingzhangella isolated from Sambhar Salt Lake.</title>
        <authorList>
            <person name="Jiya N."/>
            <person name="Kajale S."/>
            <person name="Sharma A."/>
        </authorList>
    </citation>
    <scope>NUCLEOTIDE SEQUENCE [LARGE SCALE GENOMIC DNA]</scope>
    <source>
        <strain evidence="16">LS1_29</strain>
    </source>
</reference>
<dbReference type="PANTHER" id="PTHR43822">
    <property type="entry name" value="HOMOACONITASE, MITOCHONDRIAL-RELATED"/>
    <property type="match status" value="1"/>
</dbReference>
<dbReference type="PROSITE" id="PS01244">
    <property type="entry name" value="ACONITASE_2"/>
    <property type="match status" value="1"/>
</dbReference>
<evidence type="ECO:0000256" key="13">
    <source>
        <dbReference type="SAM" id="MobiDB-lite"/>
    </source>
</evidence>
<evidence type="ECO:0000256" key="7">
    <source>
        <dbReference type="ARBA" id="ARBA00022723"/>
    </source>
</evidence>
<keyword evidence="11 12" id="KW-0100">Branched-chain amino acid biosynthesis</keyword>
<dbReference type="PANTHER" id="PTHR43822:SF9">
    <property type="entry name" value="3-ISOPROPYLMALATE DEHYDRATASE"/>
    <property type="match status" value="1"/>
</dbReference>
<feature type="region of interest" description="Disordered" evidence="13">
    <location>
        <begin position="416"/>
        <end position="443"/>
    </location>
</feature>
<dbReference type="InterPro" id="IPR033941">
    <property type="entry name" value="IPMI_cat"/>
</dbReference>
<comment type="cofactor">
    <cofactor evidence="12">
        <name>[4Fe-4S] cluster</name>
        <dbReference type="ChEBI" id="CHEBI:49883"/>
    </cofactor>
    <text evidence="12">Binds 1 [4Fe-4S] cluster per subunit.</text>
</comment>
<comment type="subunit">
    <text evidence="12">Heterodimer of LeuC and LeuD.</text>
</comment>
<feature type="binding site" evidence="12">
    <location>
        <position position="410"/>
    </location>
    <ligand>
        <name>[4Fe-4S] cluster</name>
        <dbReference type="ChEBI" id="CHEBI:49883"/>
    </ligand>
</feature>
<evidence type="ECO:0000256" key="3">
    <source>
        <dbReference type="ARBA" id="ARBA00004729"/>
    </source>
</evidence>
<dbReference type="PROSITE" id="PS00450">
    <property type="entry name" value="ACONITASE_1"/>
    <property type="match status" value="1"/>
</dbReference>
<dbReference type="SUPFAM" id="SSF53732">
    <property type="entry name" value="Aconitase iron-sulfur domain"/>
    <property type="match status" value="1"/>
</dbReference>
<keyword evidence="6 12" id="KW-0028">Amino-acid biosynthesis</keyword>
<dbReference type="PRINTS" id="PR00415">
    <property type="entry name" value="ACONITASE"/>
</dbReference>
<evidence type="ECO:0000313" key="15">
    <source>
        <dbReference type="EMBL" id="MDS1270449.1"/>
    </source>
</evidence>
<dbReference type="NCBIfam" id="TIGR00170">
    <property type="entry name" value="leuC"/>
    <property type="match status" value="1"/>
</dbReference>
<comment type="catalytic activity">
    <reaction evidence="1 12">
        <text>(2R,3S)-3-isopropylmalate = (2S)-2-isopropylmalate</text>
        <dbReference type="Rhea" id="RHEA:32287"/>
        <dbReference type="ChEBI" id="CHEBI:1178"/>
        <dbReference type="ChEBI" id="CHEBI:35121"/>
        <dbReference type="EC" id="4.2.1.33"/>
    </reaction>
</comment>
<comment type="function">
    <text evidence="2 12">Catalyzes the isomerization between 2-isopropylmalate and 3-isopropylmalate, via the formation of 2-isopropylmaleate.</text>
</comment>
<name>A0ABU2H567_9ACTN</name>
<dbReference type="RefSeq" id="WP_310911956.1">
    <property type="nucleotide sequence ID" value="NZ_JAVLVT010000003.1"/>
</dbReference>
<dbReference type="CDD" id="cd01583">
    <property type="entry name" value="IPMI"/>
    <property type="match status" value="1"/>
</dbReference>
<dbReference type="InterPro" id="IPR004430">
    <property type="entry name" value="3-IsopropMal_deHydase_lsu"/>
</dbReference>
<dbReference type="NCBIfam" id="NF009116">
    <property type="entry name" value="PRK12466.1"/>
    <property type="match status" value="1"/>
</dbReference>
<evidence type="ECO:0000313" key="16">
    <source>
        <dbReference type="Proteomes" id="UP001250214"/>
    </source>
</evidence>
<evidence type="ECO:0000256" key="12">
    <source>
        <dbReference type="HAMAP-Rule" id="MF_01026"/>
    </source>
</evidence>
<evidence type="ECO:0000256" key="5">
    <source>
        <dbReference type="ARBA" id="ARBA00022485"/>
    </source>
</evidence>
<dbReference type="InterPro" id="IPR015931">
    <property type="entry name" value="Acnase/IPM_dHydase_lsu_aba_1/3"/>
</dbReference>
<accession>A0ABU2H567</accession>
<feature type="binding site" evidence="12">
    <location>
        <position position="347"/>
    </location>
    <ligand>
        <name>[4Fe-4S] cluster</name>
        <dbReference type="ChEBI" id="CHEBI:49883"/>
    </ligand>
</feature>
<evidence type="ECO:0000256" key="1">
    <source>
        <dbReference type="ARBA" id="ARBA00000491"/>
    </source>
</evidence>
<dbReference type="EC" id="4.2.1.33" evidence="12"/>
<comment type="similarity">
    <text evidence="12">Belongs to the aconitase/IPM isomerase family. LeuC type 1 subfamily.</text>
</comment>